<dbReference type="Proteomes" id="UP001333710">
    <property type="component" value="Chromosome"/>
</dbReference>
<dbReference type="EC" id="3.1.1.85" evidence="5"/>
<proteinExistence type="inferred from homology"/>
<name>A0AA48HH57_9ALTE</name>
<keyword evidence="3 5" id="KW-0093">Biotin biosynthesis</keyword>
<dbReference type="InterPro" id="IPR050228">
    <property type="entry name" value="Carboxylesterase_BioH"/>
</dbReference>
<feature type="binding site" evidence="5">
    <location>
        <begin position="143"/>
        <end position="147"/>
    </location>
    <ligand>
        <name>substrate</name>
    </ligand>
</feature>
<accession>A0AA48HH57</accession>
<comment type="pathway">
    <text evidence="5">Cofactor biosynthesis; biotin biosynthesis.</text>
</comment>
<dbReference type="AlphaFoldDB" id="A0AA48HH57"/>
<feature type="active site" evidence="5">
    <location>
        <position position="207"/>
    </location>
</feature>
<dbReference type="HAMAP" id="MF_01260">
    <property type="entry name" value="Carboxylester"/>
    <property type="match status" value="1"/>
</dbReference>
<evidence type="ECO:0000259" key="6">
    <source>
        <dbReference type="Pfam" id="PF12697"/>
    </source>
</evidence>
<dbReference type="RefSeq" id="WP_338290354.1">
    <property type="nucleotide sequence ID" value="NZ_AP027272.1"/>
</dbReference>
<evidence type="ECO:0000313" key="8">
    <source>
        <dbReference type="Proteomes" id="UP001333710"/>
    </source>
</evidence>
<comment type="catalytic activity">
    <reaction evidence="5">
        <text>6-carboxyhexanoyl-[ACP] methyl ester + H2O = 6-carboxyhexanoyl-[ACP] + methanol + H(+)</text>
        <dbReference type="Rhea" id="RHEA:42700"/>
        <dbReference type="Rhea" id="RHEA-COMP:9955"/>
        <dbReference type="Rhea" id="RHEA-COMP:10186"/>
        <dbReference type="ChEBI" id="CHEBI:15377"/>
        <dbReference type="ChEBI" id="CHEBI:15378"/>
        <dbReference type="ChEBI" id="CHEBI:17790"/>
        <dbReference type="ChEBI" id="CHEBI:78846"/>
        <dbReference type="ChEBI" id="CHEBI:82735"/>
        <dbReference type="EC" id="3.1.1.85"/>
    </reaction>
</comment>
<evidence type="ECO:0000256" key="5">
    <source>
        <dbReference type="HAMAP-Rule" id="MF_01260"/>
    </source>
</evidence>
<sequence length="256" mass="28505">MQLKVQDFNDTPDLVLLHGWGVNSGVFSSLIERLEPLHRLRLVDLPGFGMNNHVQVQQLSFPEYCQLIQDVIPAGATVAGWSLGGLVAQHIALQDSTPIARQILICSSPCFLEGHDWPGIKQNVLQSFQQQLKQDYMKTLERFLAIQAMGSATAKADLRTIREQVKSGGVANPGALERGLWFLQTVDLRAQLATNSIPTLRIFGGKDSLVPEKSRRVIELLHPGADYHTFDKASHAPFISHTDQFVKIFNDFLLNI</sequence>
<dbReference type="SUPFAM" id="SSF53474">
    <property type="entry name" value="alpha/beta-Hydrolases"/>
    <property type="match status" value="1"/>
</dbReference>
<dbReference type="Gene3D" id="3.40.50.1820">
    <property type="entry name" value="alpha/beta hydrolase"/>
    <property type="match status" value="1"/>
</dbReference>
<dbReference type="KEGG" id="pmaw:MACH26_00920"/>
<dbReference type="EMBL" id="AP027272">
    <property type="protein sequence ID" value="BDX04571.1"/>
    <property type="molecule type" value="Genomic_DNA"/>
</dbReference>
<comment type="subcellular location">
    <subcellularLocation>
        <location evidence="5">Cytoplasm</location>
    </subcellularLocation>
</comment>
<comment type="function">
    <text evidence="5">The physiological role of BioH is to remove the methyl group introduced by BioC when the pimeloyl moiety is complete. It allows to synthesize pimeloyl-ACP via the fatty acid synthetic pathway through the hydrolysis of the ester bonds of pimeloyl-ACP esters.</text>
</comment>
<feature type="binding site" evidence="5">
    <location>
        <position position="20"/>
    </location>
    <ligand>
        <name>substrate</name>
    </ligand>
</feature>
<protein>
    <recommendedName>
        <fullName evidence="5">Pimeloyl-[acyl-carrier protein] methyl ester esterase</fullName>
        <ecNumber evidence="5">3.1.1.85</ecNumber>
    </recommendedName>
    <alternativeName>
        <fullName evidence="5">Biotin synthesis protein BioH</fullName>
    </alternativeName>
    <alternativeName>
        <fullName evidence="5">Carboxylesterase BioH</fullName>
    </alternativeName>
</protein>
<reference evidence="7" key="1">
    <citation type="submission" date="2023-01" db="EMBL/GenBank/DDBJ databases">
        <title>Complete genome sequence of Planctobacterium marinum strain Dej080120_11.</title>
        <authorList>
            <person name="Ueki S."/>
            <person name="Maruyama F."/>
        </authorList>
    </citation>
    <scope>NUCLEOTIDE SEQUENCE</scope>
    <source>
        <strain evidence="7">Dej080120_11</strain>
    </source>
</reference>
<feature type="active site" evidence="5">
    <location>
        <position position="235"/>
    </location>
</feature>
<keyword evidence="8" id="KW-1185">Reference proteome</keyword>
<gene>
    <name evidence="7" type="primary">bioH_1</name>
    <name evidence="5" type="synonym">bioH</name>
    <name evidence="7" type="ORF">MACH26_00920</name>
</gene>
<comment type="similarity">
    <text evidence="5">Belongs to the AB hydrolase superfamily. Carboxylesterase BioH family.</text>
</comment>
<dbReference type="PRINTS" id="PR00111">
    <property type="entry name" value="ABHYDROLASE"/>
</dbReference>
<feature type="binding site" evidence="5">
    <location>
        <begin position="82"/>
        <end position="83"/>
    </location>
    <ligand>
        <name>substrate</name>
    </ligand>
</feature>
<evidence type="ECO:0000256" key="2">
    <source>
        <dbReference type="ARBA" id="ARBA00022490"/>
    </source>
</evidence>
<dbReference type="GO" id="GO:0009102">
    <property type="term" value="P:biotin biosynthetic process"/>
    <property type="evidence" value="ECO:0007669"/>
    <property type="project" value="UniProtKB-UniRule"/>
</dbReference>
<organism evidence="7 8">
    <name type="scientific">Planctobacterium marinum</name>
    <dbReference type="NCBI Taxonomy" id="1631968"/>
    <lineage>
        <taxon>Bacteria</taxon>
        <taxon>Pseudomonadati</taxon>
        <taxon>Pseudomonadota</taxon>
        <taxon>Gammaproteobacteria</taxon>
        <taxon>Alteromonadales</taxon>
        <taxon>Alteromonadaceae</taxon>
        <taxon>Planctobacterium</taxon>
    </lineage>
</organism>
<dbReference type="NCBIfam" id="TIGR01738">
    <property type="entry name" value="bioH"/>
    <property type="match status" value="1"/>
</dbReference>
<dbReference type="InterPro" id="IPR010076">
    <property type="entry name" value="BioH"/>
</dbReference>
<dbReference type="GO" id="GO:0090499">
    <property type="term" value="F:pimelyl-[acyl-carrier protein] methyl ester esterase activity"/>
    <property type="evidence" value="ECO:0007669"/>
    <property type="project" value="UniProtKB-EC"/>
</dbReference>
<feature type="binding site" evidence="5">
    <location>
        <position position="235"/>
    </location>
    <ligand>
        <name>substrate</name>
    </ligand>
</feature>
<evidence type="ECO:0000256" key="3">
    <source>
        <dbReference type="ARBA" id="ARBA00022756"/>
    </source>
</evidence>
<keyword evidence="1 5" id="KW-0719">Serine esterase</keyword>
<feature type="domain" description="AB hydrolase-1" evidence="6">
    <location>
        <begin position="14"/>
        <end position="247"/>
    </location>
</feature>
<evidence type="ECO:0000256" key="1">
    <source>
        <dbReference type="ARBA" id="ARBA00022487"/>
    </source>
</evidence>
<keyword evidence="4 5" id="KW-0378">Hydrolase</keyword>
<dbReference type="GO" id="GO:0005737">
    <property type="term" value="C:cytoplasm"/>
    <property type="evidence" value="ECO:0007669"/>
    <property type="project" value="UniProtKB-SubCell"/>
</dbReference>
<feature type="active site" description="Nucleophile" evidence="5">
    <location>
        <position position="82"/>
    </location>
</feature>
<dbReference type="PANTHER" id="PTHR43194:SF5">
    <property type="entry name" value="PIMELOYL-[ACYL-CARRIER PROTEIN] METHYL ESTER ESTERASE"/>
    <property type="match status" value="1"/>
</dbReference>
<dbReference type="InterPro" id="IPR029058">
    <property type="entry name" value="AB_hydrolase_fold"/>
</dbReference>
<evidence type="ECO:0000313" key="7">
    <source>
        <dbReference type="EMBL" id="BDX04571.1"/>
    </source>
</evidence>
<keyword evidence="2 5" id="KW-0963">Cytoplasm</keyword>
<dbReference type="InterPro" id="IPR000073">
    <property type="entry name" value="AB_hydrolase_1"/>
</dbReference>
<dbReference type="PANTHER" id="PTHR43194">
    <property type="entry name" value="HYDROLASE ALPHA/BETA FOLD FAMILY"/>
    <property type="match status" value="1"/>
</dbReference>
<comment type="subunit">
    <text evidence="5">Monomer.</text>
</comment>
<evidence type="ECO:0000256" key="4">
    <source>
        <dbReference type="ARBA" id="ARBA00022801"/>
    </source>
</evidence>
<dbReference type="Pfam" id="PF12697">
    <property type="entry name" value="Abhydrolase_6"/>
    <property type="match status" value="1"/>
</dbReference>